<accession>D6ZA06</accession>
<evidence type="ECO:0000256" key="1">
    <source>
        <dbReference type="ARBA" id="ARBA00022801"/>
    </source>
</evidence>
<dbReference type="HOGENOM" id="CLU_006586_13_0_11"/>
<protein>
    <submittedName>
        <fullName evidence="4">Carboxylesterase type B</fullName>
    </submittedName>
</protein>
<keyword evidence="2" id="KW-0732">Signal</keyword>
<dbReference type="GO" id="GO:0052689">
    <property type="term" value="F:carboxylic ester hydrolase activity"/>
    <property type="evidence" value="ECO:0007669"/>
    <property type="project" value="TreeGrafter"/>
</dbReference>
<dbReference type="AlphaFoldDB" id="D6ZA06"/>
<evidence type="ECO:0000256" key="2">
    <source>
        <dbReference type="SAM" id="SignalP"/>
    </source>
</evidence>
<dbReference type="ESTHER" id="segrd-d6za06">
    <property type="family name" value="Carb_B_Bacteria"/>
</dbReference>
<evidence type="ECO:0000313" key="5">
    <source>
        <dbReference type="Proteomes" id="UP000002247"/>
    </source>
</evidence>
<proteinExistence type="predicted"/>
<evidence type="ECO:0000259" key="3">
    <source>
        <dbReference type="Pfam" id="PF00135"/>
    </source>
</evidence>
<feature type="signal peptide" evidence="2">
    <location>
        <begin position="1"/>
        <end position="22"/>
    </location>
</feature>
<keyword evidence="5" id="KW-1185">Reference proteome</keyword>
<dbReference type="InterPro" id="IPR002018">
    <property type="entry name" value="CarbesteraseB"/>
</dbReference>
<dbReference type="SUPFAM" id="SSF53474">
    <property type="entry name" value="alpha/beta-Hydrolases"/>
    <property type="match status" value="1"/>
</dbReference>
<dbReference type="OrthoDB" id="3199405at2"/>
<name>D6ZA06_SEGRD</name>
<dbReference type="STRING" id="640132.Srot_2225"/>
<dbReference type="eggNOG" id="COG2272">
    <property type="taxonomic scope" value="Bacteria"/>
</dbReference>
<dbReference type="InterPro" id="IPR029058">
    <property type="entry name" value="AB_hydrolase_fold"/>
</dbReference>
<reference evidence="4 5" key="1">
    <citation type="journal article" date="2010" name="Stand. Genomic Sci.">
        <title>Complete genome sequence of Segniliparus rotundus type strain (CDC 1076).</title>
        <authorList>
            <person name="Sikorski J."/>
            <person name="Lapidus A."/>
            <person name="Copeland A."/>
            <person name="Misra M."/>
            <person name="Glavina Del Rio T."/>
            <person name="Nolan M."/>
            <person name="Lucas S."/>
            <person name="Chen F."/>
            <person name="Tice H."/>
            <person name="Cheng J.F."/>
            <person name="Jando M."/>
            <person name="Schneider S."/>
            <person name="Bruce D."/>
            <person name="Goodwin L."/>
            <person name="Pitluck S."/>
            <person name="Liolios K."/>
            <person name="Mikhailova N."/>
            <person name="Pati A."/>
            <person name="Ivanova N."/>
            <person name="Mavromatis K."/>
            <person name="Chen A."/>
            <person name="Palaniappan K."/>
            <person name="Chertkov O."/>
            <person name="Land M."/>
            <person name="Hauser L."/>
            <person name="Chang Y.J."/>
            <person name="Jeffries C.D."/>
            <person name="Brettin T."/>
            <person name="Detter J.C."/>
            <person name="Han C."/>
            <person name="Rohde M."/>
            <person name="Goker M."/>
            <person name="Bristow J."/>
            <person name="Eisen J.A."/>
            <person name="Markowitz V."/>
            <person name="Hugenholtz P."/>
            <person name="Kyrpides N.C."/>
            <person name="Klenk H.P."/>
        </authorList>
    </citation>
    <scope>NUCLEOTIDE SEQUENCE [LARGE SCALE GENOMIC DNA]</scope>
    <source>
        <strain evidence="5">ATCC BAA-972 / CDC 1076 / CIP 108378 / DSM 44985 / JCM 13578</strain>
    </source>
</reference>
<dbReference type="PANTHER" id="PTHR43918">
    <property type="entry name" value="ACETYLCHOLINESTERASE"/>
    <property type="match status" value="1"/>
</dbReference>
<feature type="domain" description="Carboxylesterase type B" evidence="3">
    <location>
        <begin position="39"/>
        <end position="509"/>
    </location>
</feature>
<dbReference type="InterPro" id="IPR050654">
    <property type="entry name" value="AChE-related_enzymes"/>
</dbReference>
<evidence type="ECO:0000313" key="4">
    <source>
        <dbReference type="EMBL" id="ADG98676.1"/>
    </source>
</evidence>
<dbReference type="KEGG" id="srt:Srot_2225"/>
<keyword evidence="1" id="KW-0378">Hydrolase</keyword>
<sequence>MRFLRLLFVVCLVGLLPSCSLSDTSRKIQAPLRVHVADGWYEGNASGQVRAFFGIRYAQAPTGVLRFASPMPMPAHEGVWGAAASSGPCPQLGTDGKPVSTDEDCLTVNVMTPRTLTAGQSLPVMVWFHGGGFTVGDGHQYDPRRLVEEGNVIVVTANFRLGLLAQLGLPGVADSGNFGLADQLSVLQWAHRNAAAFGGDPGNVTMFGESSGAMSICALLASPSAAGLAAKAILSSGSCATAWPAGASAGLAAPATRPFAPVSVAEQHGLALAKEMGCPQNQLLDCLRKLPAAALVEHSAEFGNLLAYGTRLLPQDPLKTLEDGAQAAVPIISGSNHDEGTAAVADASQRDPISAERYDELVRRAFGAQADQVLQQYPVERFPSPGDAWARISSDAGWLCPAMRADDLFARRAPVYSYEFDDLSAPNAVGAGRSGVALGAAHGTELPYLFDVGTLAGVRLSPSREAFAKRMIQYWTSFAWHGEPEGDVPWPRREPGANGPVLRLYPAGKQPPSSLSPWDEHKCAFWGTVAA</sequence>
<dbReference type="Gene3D" id="3.40.50.1820">
    <property type="entry name" value="alpha/beta hydrolase"/>
    <property type="match status" value="1"/>
</dbReference>
<dbReference type="PANTHER" id="PTHR43918:SF4">
    <property type="entry name" value="CARBOXYLIC ESTER HYDROLASE"/>
    <property type="match status" value="1"/>
</dbReference>
<dbReference type="EMBL" id="CP001958">
    <property type="protein sequence ID" value="ADG98676.1"/>
    <property type="molecule type" value="Genomic_DNA"/>
</dbReference>
<dbReference type="Pfam" id="PF00135">
    <property type="entry name" value="COesterase"/>
    <property type="match status" value="1"/>
</dbReference>
<feature type="chain" id="PRO_5003091780" evidence="2">
    <location>
        <begin position="23"/>
        <end position="531"/>
    </location>
</feature>
<organism evidence="4 5">
    <name type="scientific">Segniliparus rotundus (strain ATCC BAA-972 / CDC 1076 / CIP 108378 / DSM 44985 / JCM 13578)</name>
    <dbReference type="NCBI Taxonomy" id="640132"/>
    <lineage>
        <taxon>Bacteria</taxon>
        <taxon>Bacillati</taxon>
        <taxon>Actinomycetota</taxon>
        <taxon>Actinomycetes</taxon>
        <taxon>Mycobacteriales</taxon>
        <taxon>Segniliparaceae</taxon>
        <taxon>Segniliparus</taxon>
    </lineage>
</organism>
<gene>
    <name evidence="4" type="ordered locus">Srot_2225</name>
</gene>
<dbReference type="Proteomes" id="UP000002247">
    <property type="component" value="Chromosome"/>
</dbReference>